<name>A0A914Y9T8_9BILA</name>
<dbReference type="WBParaSite" id="PSU_v2.g16978.t1">
    <property type="protein sequence ID" value="PSU_v2.g16978.t1"/>
    <property type="gene ID" value="PSU_v2.g16978"/>
</dbReference>
<dbReference type="AlphaFoldDB" id="A0A914Y9T8"/>
<evidence type="ECO:0000313" key="1">
    <source>
        <dbReference type="Proteomes" id="UP000887577"/>
    </source>
</evidence>
<dbReference type="Proteomes" id="UP000887577">
    <property type="component" value="Unplaced"/>
</dbReference>
<keyword evidence="1" id="KW-1185">Reference proteome</keyword>
<organism evidence="1 2">
    <name type="scientific">Panagrolaimus superbus</name>
    <dbReference type="NCBI Taxonomy" id="310955"/>
    <lineage>
        <taxon>Eukaryota</taxon>
        <taxon>Metazoa</taxon>
        <taxon>Ecdysozoa</taxon>
        <taxon>Nematoda</taxon>
        <taxon>Chromadorea</taxon>
        <taxon>Rhabditida</taxon>
        <taxon>Tylenchina</taxon>
        <taxon>Panagrolaimomorpha</taxon>
        <taxon>Panagrolaimoidea</taxon>
        <taxon>Panagrolaimidae</taxon>
        <taxon>Panagrolaimus</taxon>
    </lineage>
</organism>
<protein>
    <submittedName>
        <fullName evidence="2">Maturase K</fullName>
    </submittedName>
</protein>
<dbReference type="SUPFAM" id="SSF52047">
    <property type="entry name" value="RNI-like"/>
    <property type="match status" value="1"/>
</dbReference>
<sequence length="102" mass="12061">MEKCNLRSLDIWNQSLTYDEYSFLTSSGDLKRLYLNEYIICHPNGTLVTFDQLFKNIPKLIAFFMVFAENYSSMFESDTFKKLTDILPHLKELDLYGLTERI</sequence>
<reference evidence="2" key="1">
    <citation type="submission" date="2022-11" db="UniProtKB">
        <authorList>
            <consortium name="WormBaseParasite"/>
        </authorList>
    </citation>
    <scope>IDENTIFICATION</scope>
</reference>
<proteinExistence type="predicted"/>
<accession>A0A914Y9T8</accession>
<evidence type="ECO:0000313" key="2">
    <source>
        <dbReference type="WBParaSite" id="PSU_v2.g16978.t1"/>
    </source>
</evidence>